<proteinExistence type="predicted"/>
<evidence type="ECO:0000313" key="2">
    <source>
        <dbReference type="EMBL" id="KAJ2903756.1"/>
    </source>
</evidence>
<organism evidence="2 3">
    <name type="scientific">Zalerion maritima</name>
    <dbReference type="NCBI Taxonomy" id="339359"/>
    <lineage>
        <taxon>Eukaryota</taxon>
        <taxon>Fungi</taxon>
        <taxon>Dikarya</taxon>
        <taxon>Ascomycota</taxon>
        <taxon>Pezizomycotina</taxon>
        <taxon>Sordariomycetes</taxon>
        <taxon>Lulworthiomycetidae</taxon>
        <taxon>Lulworthiales</taxon>
        <taxon>Lulworthiaceae</taxon>
        <taxon>Zalerion</taxon>
    </lineage>
</organism>
<dbReference type="AlphaFoldDB" id="A0AAD5RVA0"/>
<comment type="caution">
    <text evidence="2">The sequence shown here is derived from an EMBL/GenBank/DDBJ whole genome shotgun (WGS) entry which is preliminary data.</text>
</comment>
<evidence type="ECO:0000313" key="3">
    <source>
        <dbReference type="Proteomes" id="UP001201980"/>
    </source>
</evidence>
<accession>A0AAD5RVA0</accession>
<feature type="compositionally biased region" description="Low complexity" evidence="1">
    <location>
        <begin position="62"/>
        <end position="82"/>
    </location>
</feature>
<sequence length="107" mass="11357">MEAKHDQPPAYGGPQAPQPSWQGQPPQQGYAPSASMDYYGQQQQGGHPQQYGGQYGQPGGYPPQQGGYPPQGYPPQGQYQEQRGGGNGCLHALLGALACCCCLDCLF</sequence>
<dbReference type="EMBL" id="JAKWBI020000072">
    <property type="protein sequence ID" value="KAJ2903756.1"/>
    <property type="molecule type" value="Genomic_DNA"/>
</dbReference>
<protein>
    <recommendedName>
        <fullName evidence="4">Cysteine-rich transmembrane CYSTM domain-containing protein</fullName>
    </recommendedName>
</protein>
<dbReference type="Proteomes" id="UP001201980">
    <property type="component" value="Unassembled WGS sequence"/>
</dbReference>
<reference evidence="2" key="1">
    <citation type="submission" date="2022-07" db="EMBL/GenBank/DDBJ databases">
        <title>Draft genome sequence of Zalerion maritima ATCC 34329, a (micro)plastics degrading marine fungus.</title>
        <authorList>
            <person name="Paco A."/>
            <person name="Goncalves M.F.M."/>
            <person name="Rocha-Santos T.A.P."/>
            <person name="Alves A."/>
        </authorList>
    </citation>
    <scope>NUCLEOTIDE SEQUENCE</scope>
    <source>
        <strain evidence="2">ATCC 34329</strain>
    </source>
</reference>
<gene>
    <name evidence="2" type="ORF">MKZ38_009408</name>
</gene>
<feature type="compositionally biased region" description="Low complexity" evidence="1">
    <location>
        <begin position="38"/>
        <end position="52"/>
    </location>
</feature>
<evidence type="ECO:0008006" key="4">
    <source>
        <dbReference type="Google" id="ProtNLM"/>
    </source>
</evidence>
<keyword evidence="3" id="KW-1185">Reference proteome</keyword>
<name>A0AAD5RVA0_9PEZI</name>
<feature type="compositionally biased region" description="Low complexity" evidence="1">
    <location>
        <begin position="8"/>
        <end position="29"/>
    </location>
</feature>
<evidence type="ECO:0000256" key="1">
    <source>
        <dbReference type="SAM" id="MobiDB-lite"/>
    </source>
</evidence>
<feature type="region of interest" description="Disordered" evidence="1">
    <location>
        <begin position="1"/>
        <end position="84"/>
    </location>
</feature>